<evidence type="ECO:0000313" key="2">
    <source>
        <dbReference type="Proteomes" id="UP000769766"/>
    </source>
</evidence>
<dbReference type="InterPro" id="IPR014942">
    <property type="entry name" value="AbiEii"/>
</dbReference>
<dbReference type="EMBL" id="JACPRF010000331">
    <property type="protein sequence ID" value="MBI2877363.1"/>
    <property type="molecule type" value="Genomic_DNA"/>
</dbReference>
<sequence>MFNASILTFQEFVMREPLPLATIQQAVLEFLQGRDDVVVFGAQAVNAYVDQPRMTQDIDLLSPRAKDLVQELQGYLRQRFHIAVRMRQVSQERGYRLFQVRKSGNRHLVDVRPVEKLPLAQRIGDVLVMAPAELIAYKVIAYHQRRGQPKSGTDWRDLALLLLRFPDLKRDLGPVVDCLRAAGADPAVLTVWQEFVAQEIRPEEEEDE</sequence>
<protein>
    <submittedName>
        <fullName evidence="1">Nucleotidyl transferase AbiEii/AbiGii toxin family protein</fullName>
    </submittedName>
</protein>
<gene>
    <name evidence="1" type="ORF">HYY20_10820</name>
</gene>
<proteinExistence type="predicted"/>
<keyword evidence="1" id="KW-0808">Transferase</keyword>
<name>A0A932FXA3_UNCTE</name>
<comment type="caution">
    <text evidence="1">The sequence shown here is derived from an EMBL/GenBank/DDBJ whole genome shotgun (WGS) entry which is preliminary data.</text>
</comment>
<organism evidence="1 2">
    <name type="scientific">Tectimicrobiota bacterium</name>
    <dbReference type="NCBI Taxonomy" id="2528274"/>
    <lineage>
        <taxon>Bacteria</taxon>
        <taxon>Pseudomonadati</taxon>
        <taxon>Nitrospinota/Tectimicrobiota group</taxon>
        <taxon>Candidatus Tectimicrobiota</taxon>
    </lineage>
</organism>
<dbReference type="AlphaFoldDB" id="A0A932FXA3"/>
<reference evidence="1" key="1">
    <citation type="submission" date="2020-07" db="EMBL/GenBank/DDBJ databases">
        <title>Huge and variable diversity of episymbiotic CPR bacteria and DPANN archaea in groundwater ecosystems.</title>
        <authorList>
            <person name="He C.Y."/>
            <person name="Keren R."/>
            <person name="Whittaker M."/>
            <person name="Farag I.F."/>
            <person name="Doudna J."/>
            <person name="Cate J.H.D."/>
            <person name="Banfield J.F."/>
        </authorList>
    </citation>
    <scope>NUCLEOTIDE SEQUENCE</scope>
    <source>
        <strain evidence="1">NC_groundwater_672_Ag_B-0.1um_62_36</strain>
    </source>
</reference>
<dbReference type="Pfam" id="PF08843">
    <property type="entry name" value="AbiEii"/>
    <property type="match status" value="1"/>
</dbReference>
<dbReference type="GO" id="GO:0016740">
    <property type="term" value="F:transferase activity"/>
    <property type="evidence" value="ECO:0007669"/>
    <property type="project" value="UniProtKB-KW"/>
</dbReference>
<dbReference type="Proteomes" id="UP000769766">
    <property type="component" value="Unassembled WGS sequence"/>
</dbReference>
<accession>A0A932FXA3</accession>
<evidence type="ECO:0000313" key="1">
    <source>
        <dbReference type="EMBL" id="MBI2877363.1"/>
    </source>
</evidence>